<feature type="transmembrane region" description="Helical" evidence="1">
    <location>
        <begin position="47"/>
        <end position="78"/>
    </location>
</feature>
<comment type="caution">
    <text evidence="2">The sequence shown here is derived from an EMBL/GenBank/DDBJ whole genome shotgun (WGS) entry which is preliminary data.</text>
</comment>
<evidence type="ECO:0000313" key="3">
    <source>
        <dbReference type="Proteomes" id="UP000306236"/>
    </source>
</evidence>
<reference evidence="2 3" key="1">
    <citation type="submission" date="2019-04" db="EMBL/GenBank/DDBJ databases">
        <title>Lampropedia sp YIM MLB12 draf genome.</title>
        <authorList>
            <person name="Wang Y.-X."/>
        </authorList>
    </citation>
    <scope>NUCLEOTIDE SEQUENCE [LARGE SCALE GENOMIC DNA]</scope>
    <source>
        <strain evidence="2 3">YIM MLB12</strain>
    </source>
</reference>
<keyword evidence="2" id="KW-0548">Nucleotidyltransferase</keyword>
<keyword evidence="1" id="KW-0812">Transmembrane</keyword>
<dbReference type="AlphaFoldDB" id="A0A4S5BSE6"/>
<keyword evidence="1" id="KW-1133">Transmembrane helix</keyword>
<dbReference type="EMBL" id="SSWX01000004">
    <property type="protein sequence ID" value="THJ35329.1"/>
    <property type="molecule type" value="Genomic_DNA"/>
</dbReference>
<dbReference type="GO" id="GO:0009273">
    <property type="term" value="P:peptidoglycan-based cell wall biogenesis"/>
    <property type="evidence" value="ECO:0007669"/>
    <property type="project" value="TreeGrafter"/>
</dbReference>
<keyword evidence="3" id="KW-1185">Reference proteome</keyword>
<feature type="transmembrane region" description="Helical" evidence="1">
    <location>
        <begin position="149"/>
        <end position="170"/>
    </location>
</feature>
<dbReference type="PANTHER" id="PTHR43535">
    <property type="entry name" value="PHOSPHATIDATE CYTIDYLYLTRANSFERASE"/>
    <property type="match status" value="1"/>
</dbReference>
<dbReference type="RefSeq" id="WP_136405526.1">
    <property type="nucleotide sequence ID" value="NZ_SSWX01000004.1"/>
</dbReference>
<feature type="transmembrane region" description="Helical" evidence="1">
    <location>
        <begin position="245"/>
        <end position="268"/>
    </location>
</feature>
<dbReference type="Proteomes" id="UP000306236">
    <property type="component" value="Unassembled WGS sequence"/>
</dbReference>
<keyword evidence="2" id="KW-0808">Transferase</keyword>
<dbReference type="OrthoDB" id="9799199at2"/>
<evidence type="ECO:0000256" key="1">
    <source>
        <dbReference type="SAM" id="Phobius"/>
    </source>
</evidence>
<feature type="transmembrane region" description="Helical" evidence="1">
    <location>
        <begin position="221"/>
        <end position="239"/>
    </location>
</feature>
<feature type="transmembrane region" description="Helical" evidence="1">
    <location>
        <begin position="115"/>
        <end position="137"/>
    </location>
</feature>
<dbReference type="GO" id="GO:0016779">
    <property type="term" value="F:nucleotidyltransferase activity"/>
    <property type="evidence" value="ECO:0007669"/>
    <property type="project" value="UniProtKB-KW"/>
</dbReference>
<accession>A0A4S5BSE6</accession>
<dbReference type="PANTHER" id="PTHR43535:SF1">
    <property type="entry name" value="PHOSPHATIDATE CYTIDYLYLTRANSFERASE"/>
    <property type="match status" value="1"/>
</dbReference>
<evidence type="ECO:0000313" key="2">
    <source>
        <dbReference type="EMBL" id="THJ35329.1"/>
    </source>
</evidence>
<organism evidence="2 3">
    <name type="scientific">Lampropedia aestuarii</name>
    <dbReference type="NCBI Taxonomy" id="2562762"/>
    <lineage>
        <taxon>Bacteria</taxon>
        <taxon>Pseudomonadati</taxon>
        <taxon>Pseudomonadota</taxon>
        <taxon>Betaproteobacteria</taxon>
        <taxon>Burkholderiales</taxon>
        <taxon>Comamonadaceae</taxon>
        <taxon>Lampropedia</taxon>
    </lineage>
</organism>
<feature type="transmembrane region" description="Helical" evidence="1">
    <location>
        <begin position="182"/>
        <end position="200"/>
    </location>
</feature>
<proteinExistence type="predicted"/>
<sequence>MSHETLLLSSLVLGLMVLATVVGYVLKMRAGFEPHAVIDNLNARIKAWWVMIVVLGIAFALGRVAVVLLFFGVSFYALREFLTLAPTRRADYYALLMAFYVALPLQYFFILTSWYGMMSVFLPVYGFLLLPIFAAFGGDTTRFMERASTVQWGVMIAVYCISAIPALMLIPIPGYEDRNLLLIAWLVLVVQSSDILQYVCGKLFGKRKIAPLLSPSKTLEGFVGGVLAASVLGAALYWITPFSVVAAFFMALLVNLLGFAGGLVMSAIKRDRGVKDWGAMIEGHGGMLDRLDSLCFAAPIFFHVVRYGWGVVVG</sequence>
<gene>
    <name evidence="2" type="ORF">E8K88_04050</name>
</gene>
<name>A0A4S5BSE6_9BURK</name>
<keyword evidence="1" id="KW-0472">Membrane</keyword>
<dbReference type="Pfam" id="PF01148">
    <property type="entry name" value="CTP_transf_1"/>
    <property type="match status" value="1"/>
</dbReference>
<dbReference type="GO" id="GO:0005886">
    <property type="term" value="C:plasma membrane"/>
    <property type="evidence" value="ECO:0007669"/>
    <property type="project" value="TreeGrafter"/>
</dbReference>
<feature type="transmembrane region" description="Helical" evidence="1">
    <location>
        <begin position="90"/>
        <end position="109"/>
    </location>
</feature>
<protein>
    <submittedName>
        <fullName evidence="2">Phosphatidate cytidylyltransferase</fullName>
    </submittedName>
</protein>